<dbReference type="PANTHER" id="PTHR43135:SF3">
    <property type="entry name" value="ALPHA-D-RIBOSE 1-METHYLPHOSPHONATE 5-TRIPHOSPHATE DIPHOSPHATASE"/>
    <property type="match status" value="1"/>
</dbReference>
<dbReference type="STRING" id="553973.CLOHYLEM_04349"/>
<dbReference type="Proteomes" id="UP000004893">
    <property type="component" value="Unassembled WGS sequence"/>
</dbReference>
<dbReference type="RefSeq" id="WP_006441683.1">
    <property type="nucleotide sequence ID" value="NZ_CP036524.1"/>
</dbReference>
<organism evidence="2 3">
    <name type="scientific">[Clostridium] hylemonae DSM 15053</name>
    <dbReference type="NCBI Taxonomy" id="553973"/>
    <lineage>
        <taxon>Bacteria</taxon>
        <taxon>Bacillati</taxon>
        <taxon>Bacillota</taxon>
        <taxon>Clostridia</taxon>
        <taxon>Lachnospirales</taxon>
        <taxon>Lachnospiraceae</taxon>
    </lineage>
</organism>
<sequence length="415" mass="44987">MYIIRNCFLIDGLADEGVDHAMVAVDEGRVCYAGRETAEALEMYRGWEMEDAGGRTVMPGMIDAHVHLCMNGEPDNFRNMIMENAGLAVIHGVKRAQEDLKAGFTTIRCCGEKGEIDMDIRQAVQEGTIAGPRILASGKALTITGGHGDMFSHSAMEADWIAEVCDGEDEVRKCARKRIKRRADNIKLMATGGGMSPGPATVAQLNIAEMAAAVQEAVKNGICTAAHCIGEEGCFNAVEAGVRTIEHGTFLNEETIRRMSEKGTFLMSTLCAFRTIKYGATAGVPEEHLKKVEMFAQHHYVNLHKALEAGVKVGVGTDTGTPFNYHGENAYELECLTDNGMTPMEAIKAATSVNAEALLQEDIGSLEPGKTADMLLVDGNPLLDITILQDKERIRKVYRDGSAVVDRDKGIMPAF</sequence>
<name>C0BX15_9FIRM</name>
<evidence type="ECO:0000313" key="2">
    <source>
        <dbReference type="EMBL" id="EEG75613.1"/>
    </source>
</evidence>
<dbReference type="OrthoDB" id="9767366at2"/>
<dbReference type="InterPro" id="IPR057744">
    <property type="entry name" value="OTAase-like"/>
</dbReference>
<proteinExistence type="predicted"/>
<feature type="domain" description="Amidohydrolase-related" evidence="1">
    <location>
        <begin position="56"/>
        <end position="404"/>
    </location>
</feature>
<reference evidence="2" key="1">
    <citation type="submission" date="2009-02" db="EMBL/GenBank/DDBJ databases">
        <authorList>
            <person name="Fulton L."/>
            <person name="Clifton S."/>
            <person name="Fulton B."/>
            <person name="Xu J."/>
            <person name="Minx P."/>
            <person name="Pepin K.H."/>
            <person name="Johnson M."/>
            <person name="Bhonagiri V."/>
            <person name="Nash W.E."/>
            <person name="Mardis E.R."/>
            <person name="Wilson R.K."/>
        </authorList>
    </citation>
    <scope>NUCLEOTIDE SEQUENCE [LARGE SCALE GENOMIC DNA]</scope>
    <source>
        <strain evidence="2">DSM 15053</strain>
    </source>
</reference>
<accession>C0BX15</accession>
<keyword evidence="3" id="KW-1185">Reference proteome</keyword>
<dbReference type="InterPro" id="IPR032466">
    <property type="entry name" value="Metal_Hydrolase"/>
</dbReference>
<dbReference type="AlphaFoldDB" id="C0BX15"/>
<dbReference type="CDD" id="cd01299">
    <property type="entry name" value="Met_dep_hydrolase_A"/>
    <property type="match status" value="1"/>
</dbReference>
<dbReference type="PANTHER" id="PTHR43135">
    <property type="entry name" value="ALPHA-D-RIBOSE 1-METHYLPHOSPHONATE 5-TRIPHOSPHATE DIPHOSPHATASE"/>
    <property type="match status" value="1"/>
</dbReference>
<dbReference type="SUPFAM" id="SSF51556">
    <property type="entry name" value="Metallo-dependent hydrolases"/>
    <property type="match status" value="1"/>
</dbReference>
<evidence type="ECO:0000313" key="3">
    <source>
        <dbReference type="Proteomes" id="UP000004893"/>
    </source>
</evidence>
<dbReference type="SUPFAM" id="SSF51338">
    <property type="entry name" value="Composite domain of metallo-dependent hydrolases"/>
    <property type="match status" value="1"/>
</dbReference>
<dbReference type="GO" id="GO:0016810">
    <property type="term" value="F:hydrolase activity, acting on carbon-nitrogen (but not peptide) bonds"/>
    <property type="evidence" value="ECO:0007669"/>
    <property type="project" value="InterPro"/>
</dbReference>
<dbReference type="Gene3D" id="2.30.40.10">
    <property type="entry name" value="Urease, subunit C, domain 1"/>
    <property type="match status" value="1"/>
</dbReference>
<dbReference type="eggNOG" id="COG1228">
    <property type="taxonomic scope" value="Bacteria"/>
</dbReference>
<dbReference type="InterPro" id="IPR006680">
    <property type="entry name" value="Amidohydro-rel"/>
</dbReference>
<dbReference type="HOGENOM" id="CLU_023620_2_2_9"/>
<dbReference type="Gene3D" id="3.20.20.140">
    <property type="entry name" value="Metal-dependent hydrolases"/>
    <property type="match status" value="1"/>
</dbReference>
<evidence type="ECO:0000259" key="1">
    <source>
        <dbReference type="Pfam" id="PF01979"/>
    </source>
</evidence>
<dbReference type="InterPro" id="IPR051781">
    <property type="entry name" value="Metallo-dep_Hydrolase"/>
</dbReference>
<reference evidence="2" key="2">
    <citation type="submission" date="2013-06" db="EMBL/GenBank/DDBJ databases">
        <title>Draft genome sequence of Clostridium hylemonae (DSM 15053).</title>
        <authorList>
            <person name="Sudarsanam P."/>
            <person name="Ley R."/>
            <person name="Guruge J."/>
            <person name="Turnbaugh P.J."/>
            <person name="Mahowald M."/>
            <person name="Liep D."/>
            <person name="Gordon J."/>
        </authorList>
    </citation>
    <scope>NUCLEOTIDE SEQUENCE</scope>
    <source>
        <strain evidence="2">DSM 15053</strain>
    </source>
</reference>
<dbReference type="InterPro" id="IPR011059">
    <property type="entry name" value="Metal-dep_hydrolase_composite"/>
</dbReference>
<comment type="caution">
    <text evidence="2">The sequence shown here is derived from an EMBL/GenBank/DDBJ whole genome shotgun (WGS) entry which is preliminary data.</text>
</comment>
<dbReference type="EMBL" id="ABYI02000007">
    <property type="protein sequence ID" value="EEG75613.1"/>
    <property type="molecule type" value="Genomic_DNA"/>
</dbReference>
<dbReference type="Pfam" id="PF01979">
    <property type="entry name" value="Amidohydro_1"/>
    <property type="match status" value="1"/>
</dbReference>
<gene>
    <name evidence="2" type="ORF">CLOHYLEM_04349</name>
</gene>
<protein>
    <submittedName>
        <fullName evidence="2">Amidohydrolase family protein</fullName>
    </submittedName>
</protein>